<keyword evidence="6 8" id="KW-0472">Membrane</keyword>
<keyword evidence="3" id="KW-1003">Cell membrane</keyword>
<evidence type="ECO:0000313" key="9">
    <source>
        <dbReference type="EMBL" id="QAT17177.1"/>
    </source>
</evidence>
<dbReference type="OrthoDB" id="9793581at2"/>
<dbReference type="Proteomes" id="UP000287243">
    <property type="component" value="Chromosome"/>
</dbReference>
<comment type="similarity">
    <text evidence="2 7">Belongs to the ExbD/TolR family.</text>
</comment>
<keyword evidence="4 7" id="KW-0812">Transmembrane</keyword>
<evidence type="ECO:0000256" key="6">
    <source>
        <dbReference type="ARBA" id="ARBA00023136"/>
    </source>
</evidence>
<feature type="transmembrane region" description="Helical" evidence="8">
    <location>
        <begin position="16"/>
        <end position="35"/>
    </location>
</feature>
<keyword evidence="5 8" id="KW-1133">Transmembrane helix</keyword>
<evidence type="ECO:0000256" key="5">
    <source>
        <dbReference type="ARBA" id="ARBA00022989"/>
    </source>
</evidence>
<dbReference type="Pfam" id="PF02472">
    <property type="entry name" value="ExbD"/>
    <property type="match status" value="1"/>
</dbReference>
<evidence type="ECO:0000256" key="2">
    <source>
        <dbReference type="ARBA" id="ARBA00005811"/>
    </source>
</evidence>
<gene>
    <name evidence="9" type="ORF">BU251_05245</name>
</gene>
<dbReference type="EMBL" id="CP019384">
    <property type="protein sequence ID" value="QAT17177.1"/>
    <property type="molecule type" value="Genomic_DNA"/>
</dbReference>
<evidence type="ECO:0000256" key="7">
    <source>
        <dbReference type="RuleBase" id="RU003879"/>
    </source>
</evidence>
<dbReference type="InterPro" id="IPR003400">
    <property type="entry name" value="ExbD"/>
</dbReference>
<evidence type="ECO:0000256" key="3">
    <source>
        <dbReference type="ARBA" id="ARBA00022475"/>
    </source>
</evidence>
<proteinExistence type="inferred from homology"/>
<reference evidence="9 10" key="1">
    <citation type="submission" date="2017-01" db="EMBL/GenBank/DDBJ databases">
        <title>First insights into the biology of 'candidatus Vampirococcus archaeovorus'.</title>
        <authorList>
            <person name="Kizina J."/>
            <person name="Jordan S."/>
            <person name="Stueber K."/>
            <person name="Reinhardt R."/>
            <person name="Harder J."/>
        </authorList>
    </citation>
    <scope>NUCLEOTIDE SEQUENCE [LARGE SCALE GENOMIC DNA]</scope>
    <source>
        <strain evidence="9 10">LiM</strain>
    </source>
</reference>
<evidence type="ECO:0000256" key="4">
    <source>
        <dbReference type="ARBA" id="ARBA00022692"/>
    </source>
</evidence>
<evidence type="ECO:0000256" key="8">
    <source>
        <dbReference type="SAM" id="Phobius"/>
    </source>
</evidence>
<keyword evidence="7" id="KW-0653">Protein transport</keyword>
<dbReference type="GO" id="GO:0022857">
    <property type="term" value="F:transmembrane transporter activity"/>
    <property type="evidence" value="ECO:0007669"/>
    <property type="project" value="InterPro"/>
</dbReference>
<sequence length="134" mass="14313">MKDSRCSGAAVPGPRFPYLIFFNILLVVFFLYAMLSRMLPQGGLDISLPKVITSAPVTAKGHVVVIRQDGGIFLDASGRAAGTKDMDAFFLGAAQLGGHVLIKADQRAHVSDLVRVWDAARKAGVTQISIATNE</sequence>
<keyword evidence="7" id="KW-0813">Transport</keyword>
<evidence type="ECO:0000313" key="10">
    <source>
        <dbReference type="Proteomes" id="UP000287243"/>
    </source>
</evidence>
<name>A0A410P4P1_VELA1</name>
<accession>A0A410P4P1</accession>
<comment type="subcellular location">
    <subcellularLocation>
        <location evidence="1">Cell membrane</location>
        <topology evidence="1">Single-pass membrane protein</topology>
    </subcellularLocation>
    <subcellularLocation>
        <location evidence="7">Cell membrane</location>
        <topology evidence="7">Single-pass type II membrane protein</topology>
    </subcellularLocation>
</comment>
<keyword evidence="10" id="KW-1185">Reference proteome</keyword>
<protein>
    <submittedName>
        <fullName evidence="9">Biopolymer transport protein ExbD</fullName>
    </submittedName>
</protein>
<dbReference type="AlphaFoldDB" id="A0A410P4P1"/>
<organism evidence="9 10">
    <name type="scientific">Velamenicoccus archaeovorus</name>
    <dbReference type="NCBI Taxonomy" id="1930593"/>
    <lineage>
        <taxon>Bacteria</taxon>
        <taxon>Pseudomonadati</taxon>
        <taxon>Candidatus Omnitrophota</taxon>
        <taxon>Candidatus Velamenicoccus</taxon>
    </lineage>
</organism>
<evidence type="ECO:0000256" key="1">
    <source>
        <dbReference type="ARBA" id="ARBA00004162"/>
    </source>
</evidence>
<dbReference type="KEGG" id="vai:BU251_05245"/>
<dbReference type="GO" id="GO:0015031">
    <property type="term" value="P:protein transport"/>
    <property type="evidence" value="ECO:0007669"/>
    <property type="project" value="UniProtKB-KW"/>
</dbReference>
<dbReference type="GO" id="GO:0005886">
    <property type="term" value="C:plasma membrane"/>
    <property type="evidence" value="ECO:0007669"/>
    <property type="project" value="UniProtKB-SubCell"/>
</dbReference>
<dbReference type="RefSeq" id="WP_128699881.1">
    <property type="nucleotide sequence ID" value="NZ_CP019384.1"/>
</dbReference>
<dbReference type="Gene3D" id="3.30.420.270">
    <property type="match status" value="1"/>
</dbReference>